<protein>
    <submittedName>
        <fullName evidence="2">Sperm-associated antigen 17</fullName>
    </submittedName>
</protein>
<dbReference type="GO" id="GO:0005576">
    <property type="term" value="C:extracellular region"/>
    <property type="evidence" value="ECO:0007669"/>
    <property type="project" value="GOC"/>
</dbReference>
<dbReference type="EMBL" id="BLXT01003538">
    <property type="protein sequence ID" value="GFO01703.1"/>
    <property type="molecule type" value="Genomic_DNA"/>
</dbReference>
<evidence type="ECO:0000313" key="2">
    <source>
        <dbReference type="EMBL" id="GFO01703.1"/>
    </source>
</evidence>
<organism evidence="2 3">
    <name type="scientific">Plakobranchus ocellatus</name>
    <dbReference type="NCBI Taxonomy" id="259542"/>
    <lineage>
        <taxon>Eukaryota</taxon>
        <taxon>Metazoa</taxon>
        <taxon>Spiralia</taxon>
        <taxon>Lophotrochozoa</taxon>
        <taxon>Mollusca</taxon>
        <taxon>Gastropoda</taxon>
        <taxon>Heterobranchia</taxon>
        <taxon>Euthyneura</taxon>
        <taxon>Panpulmonata</taxon>
        <taxon>Sacoglossa</taxon>
        <taxon>Placobranchoidea</taxon>
        <taxon>Plakobranchidae</taxon>
        <taxon>Plakobranchus</taxon>
    </lineage>
</organism>
<feature type="region of interest" description="Disordered" evidence="1">
    <location>
        <begin position="148"/>
        <end position="205"/>
    </location>
</feature>
<comment type="caution">
    <text evidence="2">The sequence shown here is derived from an EMBL/GenBank/DDBJ whole genome shotgun (WGS) entry which is preliminary data.</text>
</comment>
<feature type="region of interest" description="Disordered" evidence="1">
    <location>
        <begin position="1"/>
        <end position="25"/>
    </location>
</feature>
<feature type="region of interest" description="Disordered" evidence="1">
    <location>
        <begin position="323"/>
        <end position="342"/>
    </location>
</feature>
<feature type="compositionally biased region" description="Gly residues" evidence="1">
    <location>
        <begin position="13"/>
        <end position="22"/>
    </location>
</feature>
<name>A0AAV4A3E4_9GAST</name>
<dbReference type="PANTHER" id="PTHR21963">
    <property type="entry name" value="PF6"/>
    <property type="match status" value="1"/>
</dbReference>
<reference evidence="2 3" key="1">
    <citation type="journal article" date="2021" name="Elife">
        <title>Chloroplast acquisition without the gene transfer in kleptoplastic sea slugs, Plakobranchus ocellatus.</title>
        <authorList>
            <person name="Maeda T."/>
            <person name="Takahashi S."/>
            <person name="Yoshida T."/>
            <person name="Shimamura S."/>
            <person name="Takaki Y."/>
            <person name="Nagai Y."/>
            <person name="Toyoda A."/>
            <person name="Suzuki Y."/>
            <person name="Arimoto A."/>
            <person name="Ishii H."/>
            <person name="Satoh N."/>
            <person name="Nishiyama T."/>
            <person name="Hasebe M."/>
            <person name="Maruyama T."/>
            <person name="Minagawa J."/>
            <person name="Obokata J."/>
            <person name="Shigenobu S."/>
        </authorList>
    </citation>
    <scope>NUCLEOTIDE SEQUENCE [LARGE SCALE GENOMIC DNA]</scope>
</reference>
<sequence>MSKAGKRGKSGDVKGGPAGGGKWDQVLSSSSFQEESWNPCVTWIVGRQAEDSKHIEALNVIVQAGTRKLFSVVTKELLLADVRELGNPKNKKAKEIPANSEVCEACKPYVDSGEAIPVPLLAKLIKWKLMAIKTADLKRREVEAKAAAEKKKGAKDAKDATKERAKSPKKGGKKTPEPQTAKDGSKLRKRGEEDSDNKYIDDEPEDGSDHYILITGFHDPRLFQFLEEIKVSVDSVIGVSSQDYMPLKRPVQEGEPPAEPTEEDKKYEELQKELRVFWTDLLPLLQRLPDASSLHDIARLDYEVKALMVPTDPLDAEMKITATEEGKEPPSEQAPPSRPDGLNFHLASYLTSVAFKLGLSESEHQVLSEVLELPPPPPEEPSPPELINVQDDISNRTQHLQPHYGFDAAAVERVMLQFLPFAQLCRMQQRPTSAESRLRAARLQELIHHCARENLSKSGDISFLLAQGLCHTVKSISPIQKRPNLAKSSIKHLKM</sequence>
<dbReference type="PANTHER" id="PTHR21963:SF1">
    <property type="entry name" value="SPERM-ASSOCIATED ANTIGEN 17"/>
    <property type="match status" value="1"/>
</dbReference>
<feature type="compositionally biased region" description="Basic and acidic residues" evidence="1">
    <location>
        <begin position="183"/>
        <end position="201"/>
    </location>
</feature>
<evidence type="ECO:0000256" key="1">
    <source>
        <dbReference type="SAM" id="MobiDB-lite"/>
    </source>
</evidence>
<dbReference type="GO" id="GO:1990716">
    <property type="term" value="C:axonemal central apparatus"/>
    <property type="evidence" value="ECO:0007669"/>
    <property type="project" value="TreeGrafter"/>
</dbReference>
<dbReference type="GO" id="GO:0003351">
    <property type="term" value="P:epithelial cilium movement involved in extracellular fluid movement"/>
    <property type="evidence" value="ECO:0007669"/>
    <property type="project" value="TreeGrafter"/>
</dbReference>
<keyword evidence="3" id="KW-1185">Reference proteome</keyword>
<dbReference type="InterPro" id="IPR026173">
    <property type="entry name" value="SPAG17"/>
</dbReference>
<gene>
    <name evidence="2" type="ORF">PoB_002820800</name>
</gene>
<dbReference type="Proteomes" id="UP000735302">
    <property type="component" value="Unassembled WGS sequence"/>
</dbReference>
<dbReference type="GO" id="GO:1904158">
    <property type="term" value="P:axonemal central apparatus assembly"/>
    <property type="evidence" value="ECO:0007669"/>
    <property type="project" value="TreeGrafter"/>
</dbReference>
<accession>A0AAV4A3E4</accession>
<dbReference type="AlphaFoldDB" id="A0AAV4A3E4"/>
<evidence type="ECO:0000313" key="3">
    <source>
        <dbReference type="Proteomes" id="UP000735302"/>
    </source>
</evidence>
<proteinExistence type="predicted"/>
<feature type="compositionally biased region" description="Basic and acidic residues" evidence="1">
    <location>
        <begin position="148"/>
        <end position="166"/>
    </location>
</feature>